<proteinExistence type="predicted"/>
<comment type="caution">
    <text evidence="1">The sequence shown here is derived from an EMBL/GenBank/DDBJ whole genome shotgun (WGS) entry which is preliminary data.</text>
</comment>
<accession>A0A4Q7UUE2</accession>
<dbReference type="RefSeq" id="WP_165438203.1">
    <property type="nucleotide sequence ID" value="NZ_SHKL01000001.1"/>
</dbReference>
<name>A0A4Q7UUE2_PSEST</name>
<dbReference type="InterPro" id="IPR021373">
    <property type="entry name" value="DUF2993"/>
</dbReference>
<dbReference type="Proteomes" id="UP000291591">
    <property type="component" value="Unassembled WGS sequence"/>
</dbReference>
<evidence type="ECO:0000313" key="1">
    <source>
        <dbReference type="EMBL" id="RZT83643.1"/>
    </source>
</evidence>
<protein>
    <submittedName>
        <fullName evidence="1">DUF2993 family protein</fullName>
    </submittedName>
</protein>
<organism evidence="1 2">
    <name type="scientific">Pseudonocardia sediminis</name>
    <dbReference type="NCBI Taxonomy" id="1397368"/>
    <lineage>
        <taxon>Bacteria</taxon>
        <taxon>Bacillati</taxon>
        <taxon>Actinomycetota</taxon>
        <taxon>Actinomycetes</taxon>
        <taxon>Pseudonocardiales</taxon>
        <taxon>Pseudonocardiaceae</taxon>
        <taxon>Pseudonocardia</taxon>
    </lineage>
</organism>
<dbReference type="Pfam" id="PF11209">
    <property type="entry name" value="LmeA"/>
    <property type="match status" value="1"/>
</dbReference>
<sequence>MRRLIIAVVVLVGVLVVADFGAAAAAESAVSRQMRERLALPEDPSVRINGVSFLAQAATGRYRSVDVSMERLQVGPLRDVEVKAKLHDVRAPLGDLVSGTPRFRITDAEGIISIGASDVLRTLPGVTKLVISDVDANAISDVVEAGGDPTLRGLDPRNAALLVATTTVAGEEQEINVLVALQITGDGQVRITPRDVRPADTGADELPNSVRNSLTRTFTVVLDPGGLPFKVTPTALRTEEGTLEISGQVRDLVIGEGERASTAQS</sequence>
<gene>
    <name evidence="1" type="ORF">EV383_0454</name>
</gene>
<dbReference type="EMBL" id="SHKL01000001">
    <property type="protein sequence ID" value="RZT83643.1"/>
    <property type="molecule type" value="Genomic_DNA"/>
</dbReference>
<evidence type="ECO:0000313" key="2">
    <source>
        <dbReference type="Proteomes" id="UP000291591"/>
    </source>
</evidence>
<dbReference type="AlphaFoldDB" id="A0A4Q7UUE2"/>
<keyword evidence="2" id="KW-1185">Reference proteome</keyword>
<reference evidence="1 2" key="1">
    <citation type="submission" date="2019-02" db="EMBL/GenBank/DDBJ databases">
        <title>Sequencing the genomes of 1000 actinobacteria strains.</title>
        <authorList>
            <person name="Klenk H.-P."/>
        </authorList>
    </citation>
    <scope>NUCLEOTIDE SEQUENCE [LARGE SCALE GENOMIC DNA]</scope>
    <source>
        <strain evidence="1 2">DSM 45779</strain>
    </source>
</reference>